<dbReference type="EMBL" id="VLPL01000002">
    <property type="protein sequence ID" value="TSJ46477.1"/>
    <property type="molecule type" value="Genomic_DNA"/>
</dbReference>
<dbReference type="RefSeq" id="WP_144332014.1">
    <property type="nucleotide sequence ID" value="NZ_VLPL01000002.1"/>
</dbReference>
<dbReference type="Pfam" id="PF01494">
    <property type="entry name" value="FAD_binding_3"/>
    <property type="match status" value="1"/>
</dbReference>
<evidence type="ECO:0000259" key="1">
    <source>
        <dbReference type="Pfam" id="PF01494"/>
    </source>
</evidence>
<dbReference type="AlphaFoldDB" id="A0A556N2P5"/>
<dbReference type="Gene3D" id="3.50.50.60">
    <property type="entry name" value="FAD/NAD(P)-binding domain"/>
    <property type="match status" value="1"/>
</dbReference>
<evidence type="ECO:0000313" key="2">
    <source>
        <dbReference type="EMBL" id="TSJ46477.1"/>
    </source>
</evidence>
<accession>A0A556N2P5</accession>
<evidence type="ECO:0000313" key="3">
    <source>
        <dbReference type="Proteomes" id="UP000316008"/>
    </source>
</evidence>
<sequence>MTKEVDVVVIGAGPAGSVASSKLIKEGLKVLVLEKMQFPRFVIGESLLPHSMDYLDELNLLPAVEALKFQVKTGACFFHDGERCDFLFENQFSDGWSYTFQVKRADFDHALIKEVEKQGAEVEFQAEVTDVKTSAATQVVTYRDANGDIHEVHCRFVMDASGYGRVLPQMFNLEVPVATPPRGAVFAHLDDTRRTPEDGRNIFVHAFNDNTAWIWSIPFSDGTASVGIVGDKDFVEECYADGGKLFKQKVAEFPGLNGRYDGVEFMFEPRLIVNYAVSVKQVYGEGYVLCGNSTEFLDPIFSSGVTLAISSGYKAAALVAKQLNGEQVDWEKDYSVVLKKGIDVFRTYVLAWYEGTLGDIFFSEKIDETIRQQICSVLAGYVWDETNPFVKKHSTLVNAVAHIVKM</sequence>
<dbReference type="PANTHER" id="PTHR43747:SF1">
    <property type="entry name" value="SLR1998 PROTEIN"/>
    <property type="match status" value="1"/>
</dbReference>
<feature type="domain" description="FAD-binding" evidence="1">
    <location>
        <begin position="4"/>
        <end position="326"/>
    </location>
</feature>
<dbReference type="InterPro" id="IPR036188">
    <property type="entry name" value="FAD/NAD-bd_sf"/>
</dbReference>
<dbReference type="OrthoDB" id="9806565at2"/>
<dbReference type="InterPro" id="IPR002938">
    <property type="entry name" value="FAD-bd"/>
</dbReference>
<dbReference type="PRINTS" id="PR00420">
    <property type="entry name" value="RNGMNOXGNASE"/>
</dbReference>
<reference evidence="2 3" key="1">
    <citation type="submission" date="2019-07" db="EMBL/GenBank/DDBJ databases">
        <authorList>
            <person name="Huq M.A."/>
        </authorList>
    </citation>
    <scope>NUCLEOTIDE SEQUENCE [LARGE SCALE GENOMIC DNA]</scope>
    <source>
        <strain evidence="2 3">MAH-3</strain>
    </source>
</reference>
<dbReference type="Proteomes" id="UP000316008">
    <property type="component" value="Unassembled WGS sequence"/>
</dbReference>
<organism evidence="2 3">
    <name type="scientific">Fluviicola chungangensis</name>
    <dbReference type="NCBI Taxonomy" id="2597671"/>
    <lineage>
        <taxon>Bacteria</taxon>
        <taxon>Pseudomonadati</taxon>
        <taxon>Bacteroidota</taxon>
        <taxon>Flavobacteriia</taxon>
        <taxon>Flavobacteriales</taxon>
        <taxon>Crocinitomicaceae</taxon>
        <taxon>Fluviicola</taxon>
    </lineage>
</organism>
<dbReference type="InterPro" id="IPR050816">
    <property type="entry name" value="Flavin-dep_Halogenase_NPB"/>
</dbReference>
<keyword evidence="3" id="KW-1185">Reference proteome</keyword>
<protein>
    <submittedName>
        <fullName evidence="2">NAD(P)/FAD-dependent oxidoreductase</fullName>
    </submittedName>
</protein>
<name>A0A556N2P5_9FLAO</name>
<dbReference type="PANTHER" id="PTHR43747">
    <property type="entry name" value="FAD-BINDING PROTEIN"/>
    <property type="match status" value="1"/>
</dbReference>
<dbReference type="SUPFAM" id="SSF51905">
    <property type="entry name" value="FAD/NAD(P)-binding domain"/>
    <property type="match status" value="1"/>
</dbReference>
<dbReference type="GO" id="GO:0071949">
    <property type="term" value="F:FAD binding"/>
    <property type="evidence" value="ECO:0007669"/>
    <property type="project" value="InterPro"/>
</dbReference>
<proteinExistence type="predicted"/>
<gene>
    <name evidence="2" type="ORF">FO442_04775</name>
</gene>
<comment type="caution">
    <text evidence="2">The sequence shown here is derived from an EMBL/GenBank/DDBJ whole genome shotgun (WGS) entry which is preliminary data.</text>
</comment>